<protein>
    <submittedName>
        <fullName evidence="2">Uncharacterized protein</fullName>
    </submittedName>
</protein>
<keyword evidence="3" id="KW-1185">Reference proteome</keyword>
<keyword evidence="1" id="KW-0732">Signal</keyword>
<reference evidence="2 3" key="1">
    <citation type="submission" date="2014-04" db="EMBL/GenBank/DDBJ databases">
        <authorList>
            <consortium name="DOE Joint Genome Institute"/>
            <person name="Kuo A."/>
            <person name="Gay G."/>
            <person name="Dore J."/>
            <person name="Kohler A."/>
            <person name="Nagy L.G."/>
            <person name="Floudas D."/>
            <person name="Copeland A."/>
            <person name="Barry K.W."/>
            <person name="Cichocki N."/>
            <person name="Veneault-Fourrey C."/>
            <person name="LaButti K."/>
            <person name="Lindquist E.A."/>
            <person name="Lipzen A."/>
            <person name="Lundell T."/>
            <person name="Morin E."/>
            <person name="Murat C."/>
            <person name="Sun H."/>
            <person name="Tunlid A."/>
            <person name="Henrissat B."/>
            <person name="Grigoriev I.V."/>
            <person name="Hibbett D.S."/>
            <person name="Martin F."/>
            <person name="Nordberg H.P."/>
            <person name="Cantor M.N."/>
            <person name="Hua S.X."/>
        </authorList>
    </citation>
    <scope>NUCLEOTIDE SEQUENCE [LARGE SCALE GENOMIC DNA]</scope>
    <source>
        <strain evidence="3">h7</strain>
    </source>
</reference>
<evidence type="ECO:0000313" key="3">
    <source>
        <dbReference type="Proteomes" id="UP000053424"/>
    </source>
</evidence>
<dbReference type="Proteomes" id="UP000053424">
    <property type="component" value="Unassembled WGS sequence"/>
</dbReference>
<gene>
    <name evidence="2" type="ORF">M413DRAFT_448907</name>
</gene>
<dbReference type="HOGENOM" id="CLU_1740734_0_0_1"/>
<name>A0A0C3BXI6_HEBCY</name>
<dbReference type="AlphaFoldDB" id="A0A0C3BXI6"/>
<feature type="signal peptide" evidence="1">
    <location>
        <begin position="1"/>
        <end position="23"/>
    </location>
</feature>
<evidence type="ECO:0000256" key="1">
    <source>
        <dbReference type="SAM" id="SignalP"/>
    </source>
</evidence>
<feature type="chain" id="PRO_5002161927" evidence="1">
    <location>
        <begin position="24"/>
        <end position="150"/>
    </location>
</feature>
<organism evidence="2 3">
    <name type="scientific">Hebeloma cylindrosporum</name>
    <dbReference type="NCBI Taxonomy" id="76867"/>
    <lineage>
        <taxon>Eukaryota</taxon>
        <taxon>Fungi</taxon>
        <taxon>Dikarya</taxon>
        <taxon>Basidiomycota</taxon>
        <taxon>Agaricomycotina</taxon>
        <taxon>Agaricomycetes</taxon>
        <taxon>Agaricomycetidae</taxon>
        <taxon>Agaricales</taxon>
        <taxon>Agaricineae</taxon>
        <taxon>Hymenogastraceae</taxon>
        <taxon>Hebeloma</taxon>
    </lineage>
</organism>
<reference evidence="3" key="2">
    <citation type="submission" date="2015-01" db="EMBL/GenBank/DDBJ databases">
        <title>Evolutionary Origins and Diversification of the Mycorrhizal Mutualists.</title>
        <authorList>
            <consortium name="DOE Joint Genome Institute"/>
            <consortium name="Mycorrhizal Genomics Consortium"/>
            <person name="Kohler A."/>
            <person name="Kuo A."/>
            <person name="Nagy L.G."/>
            <person name="Floudas D."/>
            <person name="Copeland A."/>
            <person name="Barry K.W."/>
            <person name="Cichocki N."/>
            <person name="Veneault-Fourrey C."/>
            <person name="LaButti K."/>
            <person name="Lindquist E.A."/>
            <person name="Lipzen A."/>
            <person name="Lundell T."/>
            <person name="Morin E."/>
            <person name="Murat C."/>
            <person name="Riley R."/>
            <person name="Ohm R."/>
            <person name="Sun H."/>
            <person name="Tunlid A."/>
            <person name="Henrissat B."/>
            <person name="Grigoriev I.V."/>
            <person name="Hibbett D.S."/>
            <person name="Martin F."/>
        </authorList>
    </citation>
    <scope>NUCLEOTIDE SEQUENCE [LARGE SCALE GENOMIC DNA]</scope>
    <source>
        <strain evidence="3">h7</strain>
    </source>
</reference>
<dbReference type="EMBL" id="KN831802">
    <property type="protein sequence ID" value="KIM36774.1"/>
    <property type="molecule type" value="Genomic_DNA"/>
</dbReference>
<sequence>MLPRLSILMLAFIFPTIDHLLDSYTSRSRSTTKFVSSFQHLSPFLSLFRRNPLSVPIALLRKVPLLPPHWVYRRRWYHSKFFSCDWNGHRDEAKKSDISDEVYHFVWKFLVLILGFTPCQMLASERRDWPRKGPPMEIRHSGRWLLLVKF</sequence>
<accession>A0A0C3BXI6</accession>
<evidence type="ECO:0000313" key="2">
    <source>
        <dbReference type="EMBL" id="KIM36774.1"/>
    </source>
</evidence>
<proteinExistence type="predicted"/>